<dbReference type="InterPro" id="IPR046960">
    <property type="entry name" value="PPR_At4g14850-like_plant"/>
</dbReference>
<dbReference type="Gene3D" id="1.25.40.10">
    <property type="entry name" value="Tetratricopeptide repeat domain"/>
    <property type="match status" value="3"/>
</dbReference>
<dbReference type="FunFam" id="1.25.40.10:FF:000344">
    <property type="entry name" value="Pentatricopeptide repeat-containing protein"/>
    <property type="match status" value="1"/>
</dbReference>
<dbReference type="Proteomes" id="UP000195402">
    <property type="component" value="Unassembled WGS sequence"/>
</dbReference>
<dbReference type="InterPro" id="IPR011990">
    <property type="entry name" value="TPR-like_helical_dom_sf"/>
</dbReference>
<keyword evidence="4" id="KW-1185">Reference proteome</keyword>
<dbReference type="FunFam" id="1.25.40.10:FF:000996">
    <property type="entry name" value="Small kernel1"/>
    <property type="match status" value="1"/>
</dbReference>
<dbReference type="Pfam" id="PF13041">
    <property type="entry name" value="PPR_2"/>
    <property type="match status" value="1"/>
</dbReference>
<comment type="caution">
    <text evidence="3">The sequence shown here is derived from an EMBL/GenBank/DDBJ whole genome shotgun (WGS) entry which is preliminary data.</text>
</comment>
<dbReference type="InterPro" id="IPR002885">
    <property type="entry name" value="PPR_rpt"/>
</dbReference>
<dbReference type="GO" id="GO:0009451">
    <property type="term" value="P:RNA modification"/>
    <property type="evidence" value="ECO:0007669"/>
    <property type="project" value="InterPro"/>
</dbReference>
<dbReference type="NCBIfam" id="TIGR00756">
    <property type="entry name" value="PPR"/>
    <property type="match status" value="4"/>
</dbReference>
<dbReference type="Pfam" id="PF01535">
    <property type="entry name" value="PPR"/>
    <property type="match status" value="6"/>
</dbReference>
<feature type="repeat" description="PPR" evidence="2">
    <location>
        <begin position="173"/>
        <end position="207"/>
    </location>
</feature>
<dbReference type="Pfam" id="PF20431">
    <property type="entry name" value="E_motif"/>
    <property type="match status" value="1"/>
</dbReference>
<evidence type="ECO:0000313" key="4">
    <source>
        <dbReference type="Proteomes" id="UP000195402"/>
    </source>
</evidence>
<dbReference type="PANTHER" id="PTHR47926:SF516">
    <property type="entry name" value="SMK1"/>
    <property type="match status" value="1"/>
</dbReference>
<keyword evidence="1" id="KW-0677">Repeat</keyword>
<accession>A0A200PQ18</accession>
<gene>
    <name evidence="3" type="ORF">BVC80_1495g79</name>
</gene>
<dbReference type="OrthoDB" id="185373at2759"/>
<evidence type="ECO:0000313" key="3">
    <source>
        <dbReference type="EMBL" id="OVA00289.1"/>
    </source>
</evidence>
<organism evidence="3 4">
    <name type="scientific">Macleaya cordata</name>
    <name type="common">Five-seeded plume-poppy</name>
    <name type="synonym">Bocconia cordata</name>
    <dbReference type="NCBI Taxonomy" id="56857"/>
    <lineage>
        <taxon>Eukaryota</taxon>
        <taxon>Viridiplantae</taxon>
        <taxon>Streptophyta</taxon>
        <taxon>Embryophyta</taxon>
        <taxon>Tracheophyta</taxon>
        <taxon>Spermatophyta</taxon>
        <taxon>Magnoliopsida</taxon>
        <taxon>Ranunculales</taxon>
        <taxon>Papaveraceae</taxon>
        <taxon>Papaveroideae</taxon>
        <taxon>Macleaya</taxon>
    </lineage>
</organism>
<dbReference type="EMBL" id="MVGT01004341">
    <property type="protein sequence ID" value="OVA00289.1"/>
    <property type="molecule type" value="Genomic_DNA"/>
</dbReference>
<dbReference type="PANTHER" id="PTHR47926">
    <property type="entry name" value="PENTATRICOPEPTIDE REPEAT-CONTAINING PROTEIN"/>
    <property type="match status" value="1"/>
</dbReference>
<reference evidence="3 4" key="1">
    <citation type="journal article" date="2017" name="Mol. Plant">
        <title>The Genome of Medicinal Plant Macleaya cordata Provides New Insights into Benzylisoquinoline Alkaloids Metabolism.</title>
        <authorList>
            <person name="Liu X."/>
            <person name="Liu Y."/>
            <person name="Huang P."/>
            <person name="Ma Y."/>
            <person name="Qing Z."/>
            <person name="Tang Q."/>
            <person name="Cao H."/>
            <person name="Cheng P."/>
            <person name="Zheng Y."/>
            <person name="Yuan Z."/>
            <person name="Zhou Y."/>
            <person name="Liu J."/>
            <person name="Tang Z."/>
            <person name="Zhuo Y."/>
            <person name="Zhang Y."/>
            <person name="Yu L."/>
            <person name="Huang J."/>
            <person name="Yang P."/>
            <person name="Peng Q."/>
            <person name="Zhang J."/>
            <person name="Jiang W."/>
            <person name="Zhang Z."/>
            <person name="Lin K."/>
            <person name="Ro D.K."/>
            <person name="Chen X."/>
            <person name="Xiong X."/>
            <person name="Shang Y."/>
            <person name="Huang S."/>
            <person name="Zeng J."/>
        </authorList>
    </citation>
    <scope>NUCLEOTIDE SEQUENCE [LARGE SCALE GENOMIC DNA]</scope>
    <source>
        <strain evidence="4">cv. BLH2017</strain>
        <tissue evidence="3">Root</tissue>
    </source>
</reference>
<protein>
    <submittedName>
        <fullName evidence="3">Pentatricopeptide repeat</fullName>
    </submittedName>
</protein>
<dbReference type="GO" id="GO:0003723">
    <property type="term" value="F:RNA binding"/>
    <property type="evidence" value="ECO:0007669"/>
    <property type="project" value="InterPro"/>
</dbReference>
<evidence type="ECO:0000256" key="1">
    <source>
        <dbReference type="ARBA" id="ARBA00022737"/>
    </source>
</evidence>
<dbReference type="AlphaFoldDB" id="A0A200PQ18"/>
<sequence length="493" mass="55281">MSKFITAITLSSILRNCLPLSAINQAKQTHAQILINGFFPNVTLQTDLLLVYSRCDHLEKAQRVFDGMPDRNMYSWNILISSYVQNSLHYESLSVFYRFLQVGLRPDHFTFPSIFKACAGVGNSCLGKKLHSWVIKLGFEGHVIVGSSLMDFYAKCENLIDAHQLFVKMLVRDVVAWNSMILGFARAGFSIEALVYFQKMQGEGVKMDSRTIPSILSACGREGDLMKGKEIHGQVIKSKFFNRDVAIGNSLIDMYAKCGCLDNSQRVFGNMPDLSVVTWTTLISCYGVHGKGEESLILFEKMRSGGFKPNCVTFTAVLSSCSHSGLIDQGRRIFNSMSLDYSIKPGVEHYACMVDLLGRFGHLEEALGLIRMLPQDPTASIWGALLGACRIHKNMEIGELAAYRLFELEPRNSSNYVALCSIYESVGRWDGVLSIRSMMRELGLVKTPGCSWITINGKVYRFFQGDFSLRRTKIVYETLDMIIKTMMSPQGYG</sequence>
<dbReference type="InParanoid" id="A0A200PQ18"/>
<name>A0A200PQ18_MACCD</name>
<dbReference type="OMA" id="HRFYQGD"/>
<proteinExistence type="predicted"/>
<dbReference type="PROSITE" id="PS51375">
    <property type="entry name" value="PPR"/>
    <property type="match status" value="3"/>
</dbReference>
<feature type="repeat" description="PPR" evidence="2">
    <location>
        <begin position="275"/>
        <end position="309"/>
    </location>
</feature>
<evidence type="ECO:0000256" key="2">
    <source>
        <dbReference type="PROSITE-ProRule" id="PRU00708"/>
    </source>
</evidence>
<feature type="repeat" description="PPR" evidence="2">
    <location>
        <begin position="72"/>
        <end position="106"/>
    </location>
</feature>
<dbReference type="InterPro" id="IPR046848">
    <property type="entry name" value="E_motif"/>
</dbReference>